<sequence>MAATDVDIDYYLTHCGPSIKILYEHPEMDLFKDFLKGISVFNSDQFINRSLEAILKRTPQIKVMIISEYPADHVSGKRRQIDCDLFDCRDIVLEATVRP</sequence>
<gene>
    <name evidence="1" type="ORF">H103_04408</name>
</gene>
<proteinExistence type="predicted"/>
<protein>
    <submittedName>
        <fullName evidence="1">Uncharacterized protein</fullName>
    </submittedName>
</protein>
<dbReference type="EMBL" id="KK207847">
    <property type="protein sequence ID" value="EZF52536.1"/>
    <property type="molecule type" value="Genomic_DNA"/>
</dbReference>
<reference evidence="1" key="1">
    <citation type="submission" date="2014-02" db="EMBL/GenBank/DDBJ databases">
        <title>The Genome Sequence of Trichophyton rubrum (morphotype fischeri) CBS 288.86.</title>
        <authorList>
            <consortium name="The Broad Institute Genomics Platform"/>
            <person name="Cuomo C.A."/>
            <person name="White T.C."/>
            <person name="Graser Y."/>
            <person name="Martinez-Rossi N."/>
            <person name="Heitman J."/>
            <person name="Young S.K."/>
            <person name="Zeng Q."/>
            <person name="Gargeya S."/>
            <person name="Abouelleil A."/>
            <person name="Alvarado L."/>
            <person name="Chapman S.B."/>
            <person name="Gainer-Dewar J."/>
            <person name="Goldberg J."/>
            <person name="Griggs A."/>
            <person name="Gujja S."/>
            <person name="Hansen M."/>
            <person name="Howarth C."/>
            <person name="Imamovic A."/>
            <person name="Larimer J."/>
            <person name="Martinez D."/>
            <person name="Murphy C."/>
            <person name="Pearson M.D."/>
            <person name="Persinoti G."/>
            <person name="Poon T."/>
            <person name="Priest M."/>
            <person name="Roberts A.D."/>
            <person name="Saif S."/>
            <person name="Shea T.D."/>
            <person name="Sykes S.N."/>
            <person name="Wortman J."/>
            <person name="Nusbaum C."/>
            <person name="Birren B."/>
        </authorList>
    </citation>
    <scope>NUCLEOTIDE SEQUENCE [LARGE SCALE GENOMIC DNA]</scope>
    <source>
        <strain evidence="1">CBS 288.86</strain>
    </source>
</reference>
<dbReference type="HOGENOM" id="CLU_2322031_0_0_1"/>
<evidence type="ECO:0000313" key="1">
    <source>
        <dbReference type="EMBL" id="EZF52536.1"/>
    </source>
</evidence>
<name>A0A022W324_TRIRU</name>
<accession>A0A022W324</accession>
<organism evidence="1">
    <name type="scientific">Trichophyton rubrum CBS 288.86</name>
    <dbReference type="NCBI Taxonomy" id="1215330"/>
    <lineage>
        <taxon>Eukaryota</taxon>
        <taxon>Fungi</taxon>
        <taxon>Dikarya</taxon>
        <taxon>Ascomycota</taxon>
        <taxon>Pezizomycotina</taxon>
        <taxon>Eurotiomycetes</taxon>
        <taxon>Eurotiomycetidae</taxon>
        <taxon>Onygenales</taxon>
        <taxon>Arthrodermataceae</taxon>
        <taxon>Trichophyton</taxon>
    </lineage>
</organism>
<dbReference type="Proteomes" id="UP000023758">
    <property type="component" value="Unassembled WGS sequence"/>
</dbReference>
<dbReference type="AlphaFoldDB" id="A0A022W324"/>